<feature type="transmembrane region" description="Helical" evidence="1">
    <location>
        <begin position="52"/>
        <end position="73"/>
    </location>
</feature>
<evidence type="ECO:0000313" key="3">
    <source>
        <dbReference type="Proteomes" id="UP000094527"/>
    </source>
</evidence>
<protein>
    <submittedName>
        <fullName evidence="2">Uncharacterized protein</fullName>
    </submittedName>
</protein>
<dbReference type="Proteomes" id="UP000094527">
    <property type="component" value="Unassembled WGS sequence"/>
</dbReference>
<keyword evidence="1" id="KW-0812">Transmembrane</keyword>
<evidence type="ECO:0000313" key="2">
    <source>
        <dbReference type="EMBL" id="ODM96083.1"/>
    </source>
</evidence>
<name>A0A1D2MSR4_ORCCI</name>
<evidence type="ECO:0000256" key="1">
    <source>
        <dbReference type="SAM" id="Phobius"/>
    </source>
</evidence>
<accession>A0A1D2MSR4</accession>
<keyword evidence="1" id="KW-1133">Transmembrane helix</keyword>
<proteinExistence type="predicted"/>
<feature type="transmembrane region" description="Helical" evidence="1">
    <location>
        <begin position="85"/>
        <end position="106"/>
    </location>
</feature>
<gene>
    <name evidence="2" type="ORF">Ocin01_10599</name>
</gene>
<keyword evidence="3" id="KW-1185">Reference proteome</keyword>
<sequence>MYPTPLESESAGLYYMIISLLPLAIYIDFFKPGDDLNDLEAKYLKKFAISELKLLIFCPSLMFAGLCAIHLFADPALISTYSSCFILLVLIPWSVLGHSSGILRILYKPPDCSIRLDVISSIIGVCYFLSTFALFWFICGVTGPATFRFLNDSSDHYKFPTQENPPPELTFVTFKDDTNVLVDVNRGYLTHALYNYASPTVFLVVMFYLSHFFLTVITRCIIVTVVSTVSHFVEG</sequence>
<feature type="transmembrane region" description="Helical" evidence="1">
    <location>
        <begin position="12"/>
        <end position="31"/>
    </location>
</feature>
<feature type="transmembrane region" description="Helical" evidence="1">
    <location>
        <begin position="118"/>
        <end position="138"/>
    </location>
</feature>
<dbReference type="AlphaFoldDB" id="A0A1D2MSR4"/>
<organism evidence="2 3">
    <name type="scientific">Orchesella cincta</name>
    <name type="common">Springtail</name>
    <name type="synonym">Podura cincta</name>
    <dbReference type="NCBI Taxonomy" id="48709"/>
    <lineage>
        <taxon>Eukaryota</taxon>
        <taxon>Metazoa</taxon>
        <taxon>Ecdysozoa</taxon>
        <taxon>Arthropoda</taxon>
        <taxon>Hexapoda</taxon>
        <taxon>Collembola</taxon>
        <taxon>Entomobryomorpha</taxon>
        <taxon>Entomobryoidea</taxon>
        <taxon>Orchesellidae</taxon>
        <taxon>Orchesellinae</taxon>
        <taxon>Orchesella</taxon>
    </lineage>
</organism>
<comment type="caution">
    <text evidence="2">The sequence shown here is derived from an EMBL/GenBank/DDBJ whole genome shotgun (WGS) entry which is preliminary data.</text>
</comment>
<dbReference type="EMBL" id="LJIJ01000583">
    <property type="protein sequence ID" value="ODM96083.1"/>
    <property type="molecule type" value="Genomic_DNA"/>
</dbReference>
<keyword evidence="1" id="KW-0472">Membrane</keyword>
<reference evidence="2 3" key="1">
    <citation type="journal article" date="2016" name="Genome Biol. Evol.">
        <title>Gene Family Evolution Reflects Adaptation to Soil Environmental Stressors in the Genome of the Collembolan Orchesella cincta.</title>
        <authorList>
            <person name="Faddeeva-Vakhrusheva A."/>
            <person name="Derks M.F."/>
            <person name="Anvar S.Y."/>
            <person name="Agamennone V."/>
            <person name="Suring W."/>
            <person name="Smit S."/>
            <person name="van Straalen N.M."/>
            <person name="Roelofs D."/>
        </authorList>
    </citation>
    <scope>NUCLEOTIDE SEQUENCE [LARGE SCALE GENOMIC DNA]</scope>
    <source>
        <tissue evidence="2">Mixed pool</tissue>
    </source>
</reference>